<keyword evidence="4" id="KW-0812">Transmembrane</keyword>
<dbReference type="GO" id="GO:0016757">
    <property type="term" value="F:glycosyltransferase activity"/>
    <property type="evidence" value="ECO:0007669"/>
    <property type="project" value="UniProtKB-KW"/>
</dbReference>
<gene>
    <name evidence="5" type="ordered locus">Taci_0167</name>
</gene>
<keyword evidence="4" id="KW-1133">Transmembrane helix</keyword>
<dbReference type="Proteomes" id="UP000002030">
    <property type="component" value="Chromosome"/>
</dbReference>
<sequence>MGPFLVTDVLRMAAAAIRGLLEDPLSSQVWVVIFKFVPMVVFLELPYYAFVLAGVLKYAMERALLPWEEVQYHPSVSCIITCYSEGEDVKLTIRTLAHQIYPGRIQIIPVIDGALVNSHTHRAALEMMDQVMRAPNRELLVLPKWQRGGRVSSLNAGLSVARGEVVMALDGDTSFDNDMVSKAVRHFRDPNVAAVAGCLRVRNWRSSLAAALQGLEYMLAIGVSKTGLSQFNAVNNISGAFGIFRREVLNLIMGWDAGSAEDLDITMRIKNYFGRYRSVRILFDPEVIGHTDAPPTFRGFFKQRLRWDGDLFYIYVRKHLKSFSPSMMGWRNFITVTLGGLYFQIVVPLILLVYTAFSFITLPLGTVFRILLLVYLFYLGVTLVFYLLGLAFVSERPRDDLILGVLLPLFPVFTFASRLWSAAAVIWEMVARGHLDSSMAPWWVLRKGRF</sequence>
<evidence type="ECO:0000256" key="2">
    <source>
        <dbReference type="ARBA" id="ARBA00022676"/>
    </source>
</evidence>
<evidence type="ECO:0000313" key="6">
    <source>
        <dbReference type="Proteomes" id="UP000002030"/>
    </source>
</evidence>
<dbReference type="KEGG" id="tai:Taci_0167"/>
<keyword evidence="3 5" id="KW-0808">Transferase</keyword>
<dbReference type="STRING" id="525903.Taci_0167"/>
<dbReference type="eggNOG" id="COG1215">
    <property type="taxonomic scope" value="Bacteria"/>
</dbReference>
<dbReference type="HOGENOM" id="CLU_023978_4_1_0"/>
<keyword evidence="6" id="KW-1185">Reference proteome</keyword>
<keyword evidence="4" id="KW-0472">Membrane</keyword>
<evidence type="ECO:0000256" key="1">
    <source>
        <dbReference type="ARBA" id="ARBA00006739"/>
    </source>
</evidence>
<feature type="transmembrane region" description="Helical" evidence="4">
    <location>
        <begin position="29"/>
        <end position="56"/>
    </location>
</feature>
<dbReference type="CDD" id="cd06423">
    <property type="entry name" value="CESA_like"/>
    <property type="match status" value="1"/>
</dbReference>
<name>D1B804_THEAS</name>
<keyword evidence="2" id="KW-0328">Glycosyltransferase</keyword>
<dbReference type="InterPro" id="IPR029044">
    <property type="entry name" value="Nucleotide-diphossugar_trans"/>
</dbReference>
<evidence type="ECO:0000256" key="3">
    <source>
        <dbReference type="ARBA" id="ARBA00022679"/>
    </source>
</evidence>
<evidence type="ECO:0000256" key="4">
    <source>
        <dbReference type="SAM" id="Phobius"/>
    </source>
</evidence>
<dbReference type="CAZy" id="GT2">
    <property type="family name" value="Glycosyltransferase Family 2"/>
</dbReference>
<accession>D1B804</accession>
<dbReference type="Pfam" id="PF13641">
    <property type="entry name" value="Glyco_tranf_2_3"/>
    <property type="match status" value="1"/>
</dbReference>
<evidence type="ECO:0000313" key="5">
    <source>
        <dbReference type="EMBL" id="ACZ18407.1"/>
    </source>
</evidence>
<dbReference type="SUPFAM" id="SSF53448">
    <property type="entry name" value="Nucleotide-diphospho-sugar transferases"/>
    <property type="match status" value="1"/>
</dbReference>
<dbReference type="PANTHER" id="PTHR43630">
    <property type="entry name" value="POLY-BETA-1,6-N-ACETYL-D-GLUCOSAMINE SYNTHASE"/>
    <property type="match status" value="1"/>
</dbReference>
<dbReference type="PANTHER" id="PTHR43630:SF1">
    <property type="entry name" value="POLY-BETA-1,6-N-ACETYL-D-GLUCOSAMINE SYNTHASE"/>
    <property type="match status" value="1"/>
</dbReference>
<feature type="transmembrane region" description="Helical" evidence="4">
    <location>
        <begin position="366"/>
        <end position="389"/>
    </location>
</feature>
<dbReference type="OrthoDB" id="9768769at2"/>
<reference evidence="5 6" key="1">
    <citation type="journal article" date="2009" name="Stand. Genomic Sci.">
        <title>Complete genome sequence of Thermanaerovibrio acidaminovorans type strain (Su883).</title>
        <authorList>
            <person name="Chovatia M."/>
            <person name="Sikorski J."/>
            <person name="Schroder M."/>
            <person name="Lapidus A."/>
            <person name="Nolan M."/>
            <person name="Tice H."/>
            <person name="Glavina Del Rio T."/>
            <person name="Copeland A."/>
            <person name="Cheng J.F."/>
            <person name="Lucas S."/>
            <person name="Chen F."/>
            <person name="Bruce D."/>
            <person name="Goodwin L."/>
            <person name="Pitluck S."/>
            <person name="Ivanova N."/>
            <person name="Mavromatis K."/>
            <person name="Ovchinnikova G."/>
            <person name="Pati A."/>
            <person name="Chen A."/>
            <person name="Palaniappan K."/>
            <person name="Land M."/>
            <person name="Hauser L."/>
            <person name="Chang Y.J."/>
            <person name="Jeffries C.D."/>
            <person name="Chain P."/>
            <person name="Saunders E."/>
            <person name="Detter J.C."/>
            <person name="Brettin T."/>
            <person name="Rohde M."/>
            <person name="Goker M."/>
            <person name="Spring S."/>
            <person name="Bristow J."/>
            <person name="Markowitz V."/>
            <person name="Hugenholtz P."/>
            <person name="Kyrpides N.C."/>
            <person name="Klenk H.P."/>
            <person name="Eisen J.A."/>
        </authorList>
    </citation>
    <scope>NUCLEOTIDE SEQUENCE [LARGE SCALE GENOMIC DNA]</scope>
    <source>
        <strain evidence="6">ATCC 49978 / DSM 6589 / Su883</strain>
    </source>
</reference>
<proteinExistence type="inferred from homology"/>
<dbReference type="RefSeq" id="WP_012868923.1">
    <property type="nucleotide sequence ID" value="NC_013522.1"/>
</dbReference>
<protein>
    <submittedName>
        <fullName evidence="5">Glycosyl transferase family 2</fullName>
    </submittedName>
</protein>
<organism evidence="5 6">
    <name type="scientific">Thermanaerovibrio acidaminovorans (strain ATCC 49978 / DSM 6589 / Su883)</name>
    <name type="common">Selenomonas acidaminovorans</name>
    <dbReference type="NCBI Taxonomy" id="525903"/>
    <lineage>
        <taxon>Bacteria</taxon>
        <taxon>Thermotogati</taxon>
        <taxon>Synergistota</taxon>
        <taxon>Synergistia</taxon>
        <taxon>Synergistales</taxon>
        <taxon>Synergistaceae</taxon>
        <taxon>Thermanaerovibrio</taxon>
    </lineage>
</organism>
<dbReference type="AlphaFoldDB" id="D1B804"/>
<dbReference type="PATRIC" id="fig|525903.6.peg.170"/>
<feature type="transmembrane region" description="Helical" evidence="4">
    <location>
        <begin position="401"/>
        <end position="427"/>
    </location>
</feature>
<comment type="similarity">
    <text evidence="1">Belongs to the glycosyltransferase 2 family.</text>
</comment>
<feature type="transmembrane region" description="Helical" evidence="4">
    <location>
        <begin position="333"/>
        <end position="360"/>
    </location>
</feature>
<dbReference type="EnsemblBacteria" id="ACZ18407">
    <property type="protein sequence ID" value="ACZ18407"/>
    <property type="gene ID" value="Taci_0167"/>
</dbReference>
<dbReference type="EMBL" id="CP001818">
    <property type="protein sequence ID" value="ACZ18407.1"/>
    <property type="molecule type" value="Genomic_DNA"/>
</dbReference>
<dbReference type="Gene3D" id="3.90.550.10">
    <property type="entry name" value="Spore Coat Polysaccharide Biosynthesis Protein SpsA, Chain A"/>
    <property type="match status" value="1"/>
</dbReference>